<reference evidence="2" key="1">
    <citation type="journal article" date="2019" name="Int. J. Syst. Evol. Microbiol.">
        <title>The Global Catalogue of Microorganisms (GCM) 10K type strain sequencing project: providing services to taxonomists for standard genome sequencing and annotation.</title>
        <authorList>
            <consortium name="The Broad Institute Genomics Platform"/>
            <consortium name="The Broad Institute Genome Sequencing Center for Infectious Disease"/>
            <person name="Wu L."/>
            <person name="Ma J."/>
        </authorList>
    </citation>
    <scope>NUCLEOTIDE SEQUENCE [LARGE SCALE GENOMIC DNA]</scope>
    <source>
        <strain evidence="2">JCM 12696</strain>
    </source>
</reference>
<sequence length="366" mass="41053">MMIPSLLDLDTEQRAAIDLPFHGNHVITGAAGSGKTMMAVYRAWALSTTGRDVSLFTHSNPLHQYLAQFAPDLTEAIKVTTYHRWVRCFWSRHFETDPPSTDEEGFIYDWTEMQRNCIMRGFKSSAHLVIDEGQKLPVAFYQWCRIVGVGVTVCADENQRIGENQSTLSEICRALAVGAAPLVLSENHRNTREIATLASAFRTDARDEVSSPRRVGRTPTILKVPSLNHLLSGVTQYFGAHPNRSIGIICRSTQVLRGIQSALTERKLAKHTQAYASGDRYRDTIDFSTRPIRLVSTANVKGLEFDSVFVPDLDAYTEDPTSVEARLRFLMLCTRAREDLYFAYRGSREPAIVSSIPESLLVRHDA</sequence>
<dbReference type="InterPro" id="IPR027417">
    <property type="entry name" value="P-loop_NTPase"/>
</dbReference>
<dbReference type="RefSeq" id="WP_344277867.1">
    <property type="nucleotide sequence ID" value="NZ_BAAAKV010000033.1"/>
</dbReference>
<name>A0ABP4FGR2_9ACTN</name>
<dbReference type="SUPFAM" id="SSF52540">
    <property type="entry name" value="P-loop containing nucleoside triphosphate hydrolases"/>
    <property type="match status" value="1"/>
</dbReference>
<dbReference type="Proteomes" id="UP001501371">
    <property type="component" value="Unassembled WGS sequence"/>
</dbReference>
<dbReference type="EMBL" id="BAAAKV010000033">
    <property type="protein sequence ID" value="GAA1177187.1"/>
    <property type="molecule type" value="Genomic_DNA"/>
</dbReference>
<keyword evidence="2" id="KW-1185">Reference proteome</keyword>
<dbReference type="PANTHER" id="PTHR11070:SF2">
    <property type="entry name" value="ATP-DEPENDENT DNA HELICASE SRS2"/>
    <property type="match status" value="1"/>
</dbReference>
<evidence type="ECO:0000313" key="2">
    <source>
        <dbReference type="Proteomes" id="UP001501371"/>
    </source>
</evidence>
<comment type="caution">
    <text evidence="1">The sequence shown here is derived from an EMBL/GenBank/DDBJ whole genome shotgun (WGS) entry which is preliminary data.</text>
</comment>
<evidence type="ECO:0000313" key="1">
    <source>
        <dbReference type="EMBL" id="GAA1177187.1"/>
    </source>
</evidence>
<protein>
    <recommendedName>
        <fullName evidence="3">DNA helicase</fullName>
    </recommendedName>
</protein>
<dbReference type="Gene3D" id="3.40.50.300">
    <property type="entry name" value="P-loop containing nucleotide triphosphate hydrolases"/>
    <property type="match status" value="2"/>
</dbReference>
<accession>A0ABP4FGR2</accession>
<gene>
    <name evidence="1" type="ORF">GCM10009654_38100</name>
</gene>
<proteinExistence type="predicted"/>
<organism evidence="1 2">
    <name type="scientific">Streptomyces hebeiensis</name>
    <dbReference type="NCBI Taxonomy" id="229486"/>
    <lineage>
        <taxon>Bacteria</taxon>
        <taxon>Bacillati</taxon>
        <taxon>Actinomycetota</taxon>
        <taxon>Actinomycetes</taxon>
        <taxon>Kitasatosporales</taxon>
        <taxon>Streptomycetaceae</taxon>
        <taxon>Streptomyces</taxon>
    </lineage>
</organism>
<dbReference type="PANTHER" id="PTHR11070">
    <property type="entry name" value="UVRD / RECB / PCRA DNA HELICASE FAMILY MEMBER"/>
    <property type="match status" value="1"/>
</dbReference>
<dbReference type="InterPro" id="IPR000212">
    <property type="entry name" value="DNA_helicase_UvrD/REP"/>
</dbReference>
<evidence type="ECO:0008006" key="3">
    <source>
        <dbReference type="Google" id="ProtNLM"/>
    </source>
</evidence>